<name>A0A9W5AYY7_9HYPH</name>
<dbReference type="AlphaFoldDB" id="A0A9W5AYY7"/>
<evidence type="ECO:0000313" key="1">
    <source>
        <dbReference type="EMBL" id="CUW87520.1"/>
    </source>
</evidence>
<evidence type="ECO:0000313" key="2">
    <source>
        <dbReference type="Proteomes" id="UP000191933"/>
    </source>
</evidence>
<organism evidence="1 2">
    <name type="scientific">Agrobacterium genomosp. 2 str. CFBP 5494</name>
    <dbReference type="NCBI Taxonomy" id="1183436"/>
    <lineage>
        <taxon>Bacteria</taxon>
        <taxon>Pseudomonadati</taxon>
        <taxon>Pseudomonadota</taxon>
        <taxon>Alphaproteobacteria</taxon>
        <taxon>Hyphomicrobiales</taxon>
        <taxon>Rhizobiaceae</taxon>
        <taxon>Rhizobium/Agrobacterium group</taxon>
        <taxon>Agrobacterium</taxon>
        <taxon>Agrobacterium tumefaciens complex</taxon>
    </lineage>
</organism>
<sequence length="59" mass="6522">MTDTEILTIAAEYRNHTLTAQSGRLFDVIEHADLVRFAREIERRAKAAGVCVGHGGRTP</sequence>
<dbReference type="EMBL" id="FBVY01000004">
    <property type="protein sequence ID" value="CUW87520.1"/>
    <property type="molecule type" value="Genomic_DNA"/>
</dbReference>
<reference evidence="1 2" key="1">
    <citation type="submission" date="2016-01" db="EMBL/GenBank/DDBJ databases">
        <authorList>
            <person name="Regsiter A."/>
            <person name="william w."/>
        </authorList>
    </citation>
    <scope>NUCLEOTIDE SEQUENCE [LARGE SCALE GENOMIC DNA]</scope>
    <source>
        <strain evidence="1 2">CFBP 5494</strain>
    </source>
</reference>
<comment type="caution">
    <text evidence="1">The sequence shown here is derived from an EMBL/GenBank/DDBJ whole genome shotgun (WGS) entry which is preliminary data.</text>
</comment>
<protein>
    <submittedName>
        <fullName evidence="1">Uncharacterized protein</fullName>
    </submittedName>
</protein>
<gene>
    <name evidence="1" type="ORF">AGR2A_Cc120081</name>
</gene>
<dbReference type="Proteomes" id="UP000191933">
    <property type="component" value="Unassembled WGS sequence"/>
</dbReference>
<keyword evidence="2" id="KW-1185">Reference proteome</keyword>
<proteinExistence type="predicted"/>
<accession>A0A9W5AYY7</accession>